<sequence length="166" mass="19255">MTSSPRNFSRPNRGAKINALLDQEDLGVDEFWGSEQVREIFADEESGADFESQEEEDIIDSDFDASEQQDDGDEENVSDNEKKQKSQQSKKAANIPQRRPSSQRKSVIRATEAIQRSIGKQEIQQDLVQKIGDDGRIYYVPRRKRYQPQQERIKRQRLEPKQITQV</sequence>
<protein>
    <recommendedName>
        <fullName evidence="2">Vps72/YL1 N-terminal domain-containing protein</fullName>
    </recommendedName>
</protein>
<feature type="region of interest" description="Disordered" evidence="1">
    <location>
        <begin position="141"/>
        <end position="166"/>
    </location>
</feature>
<feature type="domain" description="Vps72/YL1 N-terminal" evidence="2">
    <location>
        <begin position="9"/>
        <end position="143"/>
    </location>
</feature>
<feature type="compositionally biased region" description="Basic and acidic residues" evidence="1">
    <location>
        <begin position="151"/>
        <end position="160"/>
    </location>
</feature>
<accession>A0A5J4WZR4</accession>
<dbReference type="EMBL" id="SNRW01000534">
    <property type="protein sequence ID" value="KAA6400608.1"/>
    <property type="molecule type" value="Genomic_DNA"/>
</dbReference>
<comment type="caution">
    <text evidence="3">The sequence shown here is derived from an EMBL/GenBank/DDBJ whole genome shotgun (WGS) entry which is preliminary data.</text>
</comment>
<dbReference type="Pfam" id="PF05764">
    <property type="entry name" value="YL1"/>
    <property type="match status" value="1"/>
</dbReference>
<feature type="compositionally biased region" description="Acidic residues" evidence="1">
    <location>
        <begin position="42"/>
        <end position="78"/>
    </location>
</feature>
<evidence type="ECO:0000256" key="1">
    <source>
        <dbReference type="SAM" id="MobiDB-lite"/>
    </source>
</evidence>
<feature type="region of interest" description="Disordered" evidence="1">
    <location>
        <begin position="42"/>
        <end position="108"/>
    </location>
</feature>
<proteinExistence type="predicted"/>
<dbReference type="InterPro" id="IPR046757">
    <property type="entry name" value="YL1_N"/>
</dbReference>
<reference evidence="3 4" key="1">
    <citation type="submission" date="2019-03" db="EMBL/GenBank/DDBJ databases">
        <title>Single cell metagenomics reveals metabolic interactions within the superorganism composed of flagellate Streblomastix strix and complex community of Bacteroidetes bacteria on its surface.</title>
        <authorList>
            <person name="Treitli S.C."/>
            <person name="Kolisko M."/>
            <person name="Husnik F."/>
            <person name="Keeling P."/>
            <person name="Hampl V."/>
        </authorList>
    </citation>
    <scope>NUCLEOTIDE SEQUENCE [LARGE SCALE GENOMIC DNA]</scope>
    <source>
        <strain evidence="3">ST1C</strain>
    </source>
</reference>
<name>A0A5J4WZR4_9EUKA</name>
<dbReference type="AlphaFoldDB" id="A0A5J4WZR4"/>
<evidence type="ECO:0000313" key="3">
    <source>
        <dbReference type="EMBL" id="KAA6400608.1"/>
    </source>
</evidence>
<evidence type="ECO:0000313" key="4">
    <source>
        <dbReference type="Proteomes" id="UP000324800"/>
    </source>
</evidence>
<gene>
    <name evidence="3" type="ORF">EZS28_003863</name>
</gene>
<organism evidence="3 4">
    <name type="scientific">Streblomastix strix</name>
    <dbReference type="NCBI Taxonomy" id="222440"/>
    <lineage>
        <taxon>Eukaryota</taxon>
        <taxon>Metamonada</taxon>
        <taxon>Preaxostyla</taxon>
        <taxon>Oxymonadida</taxon>
        <taxon>Streblomastigidae</taxon>
        <taxon>Streblomastix</taxon>
    </lineage>
</organism>
<dbReference type="Proteomes" id="UP000324800">
    <property type="component" value="Unassembled WGS sequence"/>
</dbReference>
<evidence type="ECO:0000259" key="2">
    <source>
        <dbReference type="Pfam" id="PF05764"/>
    </source>
</evidence>